<comment type="caution">
    <text evidence="2">The sequence shown here is derived from an EMBL/GenBank/DDBJ whole genome shotgun (WGS) entry which is preliminary data.</text>
</comment>
<accession>A0AAP0LZ57</accession>
<gene>
    <name evidence="2" type="ORF">WN944_019042</name>
</gene>
<dbReference type="GO" id="GO:0008270">
    <property type="term" value="F:zinc ion binding"/>
    <property type="evidence" value="ECO:0007669"/>
    <property type="project" value="InterPro"/>
</dbReference>
<dbReference type="Proteomes" id="UP001428341">
    <property type="component" value="Unassembled WGS sequence"/>
</dbReference>
<dbReference type="GO" id="GO:0003676">
    <property type="term" value="F:nucleic acid binding"/>
    <property type="evidence" value="ECO:0007669"/>
    <property type="project" value="InterPro"/>
</dbReference>
<protein>
    <submittedName>
        <fullName evidence="2">Uncharacterized protein</fullName>
    </submittedName>
</protein>
<reference evidence="2 3" key="1">
    <citation type="submission" date="2024-05" db="EMBL/GenBank/DDBJ databases">
        <title>Haplotype-resolved chromosome-level genome assembly of Huyou (Citrus changshanensis).</title>
        <authorList>
            <person name="Miao C."/>
            <person name="Chen W."/>
            <person name="Wu Y."/>
            <person name="Wang L."/>
            <person name="Zhao S."/>
            <person name="Grierson D."/>
            <person name="Xu C."/>
            <person name="Chen K."/>
        </authorList>
    </citation>
    <scope>NUCLEOTIDE SEQUENCE [LARGE SCALE GENOMIC DNA]</scope>
    <source>
        <strain evidence="2">01-14</strain>
        <tissue evidence="2">Leaf</tissue>
    </source>
</reference>
<dbReference type="EMBL" id="JBCGBO010000007">
    <property type="protein sequence ID" value="KAK9187644.1"/>
    <property type="molecule type" value="Genomic_DNA"/>
</dbReference>
<keyword evidence="3" id="KW-1185">Reference proteome</keyword>
<sequence length="344" mass="39153">MCGATRAYKSQPEHKAQNEEDDDLLKMKKMMTYFMDMKVITVTMDHFQTQRISIHLVYVSCIGGKCFQIRSLRNIHACKGLDDNPKVTKAWIARKCRNKVLVDPRLGIDMLTDYMKKMYRVIVAPQKVLKVYGQLPKPQRWVQGRFWLFIGLDGCHLKGPFKGVLLSAPSDVPAFINKKVNNMLKKHCRNLAAASSSGASFEGVNVTGNSTPSGSVSNYKKSLKHSKWKINLEGTNQSLHIEEKAKLNSFEEQSAMPFKINIVEEGKEFNHSTVEEGKEFNHSTYPRITKENQNKKTKKGACHHCRKLGHFKRDYQLLNKQNDGSNTNFVAIISEINVLEDDNA</sequence>
<dbReference type="AlphaFoldDB" id="A0AAP0LZ57"/>
<name>A0AAP0LZ57_9ROSI</name>
<feature type="region of interest" description="Disordered" evidence="1">
    <location>
        <begin position="1"/>
        <end position="20"/>
    </location>
</feature>
<dbReference type="InterPro" id="IPR036875">
    <property type="entry name" value="Znf_CCHC_sf"/>
</dbReference>
<evidence type="ECO:0000256" key="1">
    <source>
        <dbReference type="SAM" id="MobiDB-lite"/>
    </source>
</evidence>
<proteinExistence type="predicted"/>
<evidence type="ECO:0000313" key="2">
    <source>
        <dbReference type="EMBL" id="KAK9187644.1"/>
    </source>
</evidence>
<organism evidence="2 3">
    <name type="scientific">Citrus x changshan-huyou</name>
    <dbReference type="NCBI Taxonomy" id="2935761"/>
    <lineage>
        <taxon>Eukaryota</taxon>
        <taxon>Viridiplantae</taxon>
        <taxon>Streptophyta</taxon>
        <taxon>Embryophyta</taxon>
        <taxon>Tracheophyta</taxon>
        <taxon>Spermatophyta</taxon>
        <taxon>Magnoliopsida</taxon>
        <taxon>eudicotyledons</taxon>
        <taxon>Gunneridae</taxon>
        <taxon>Pentapetalae</taxon>
        <taxon>rosids</taxon>
        <taxon>malvids</taxon>
        <taxon>Sapindales</taxon>
        <taxon>Rutaceae</taxon>
        <taxon>Aurantioideae</taxon>
        <taxon>Citrus</taxon>
    </lineage>
</organism>
<dbReference type="SUPFAM" id="SSF57756">
    <property type="entry name" value="Retrovirus zinc finger-like domains"/>
    <property type="match status" value="1"/>
</dbReference>
<evidence type="ECO:0000313" key="3">
    <source>
        <dbReference type="Proteomes" id="UP001428341"/>
    </source>
</evidence>